<dbReference type="RefSeq" id="WP_197165918.1">
    <property type="nucleotide sequence ID" value="NZ_JADZGI010000003.1"/>
</dbReference>
<dbReference type="Pfam" id="PF01315">
    <property type="entry name" value="Ald_Xan_dh_C"/>
    <property type="match status" value="1"/>
</dbReference>
<dbReference type="Pfam" id="PF02738">
    <property type="entry name" value="MoCoBD_1"/>
    <property type="match status" value="1"/>
</dbReference>
<evidence type="ECO:0000259" key="4">
    <source>
        <dbReference type="SMART" id="SM01008"/>
    </source>
</evidence>
<evidence type="ECO:0000256" key="2">
    <source>
        <dbReference type="ARBA" id="ARBA00023002"/>
    </source>
</evidence>
<organism evidence="5 6">
    <name type="scientific">Novosphingobium aureum</name>
    <dbReference type="NCBI Taxonomy" id="2792964"/>
    <lineage>
        <taxon>Bacteria</taxon>
        <taxon>Pseudomonadati</taxon>
        <taxon>Pseudomonadota</taxon>
        <taxon>Alphaproteobacteria</taxon>
        <taxon>Sphingomonadales</taxon>
        <taxon>Sphingomonadaceae</taxon>
        <taxon>Novosphingobium</taxon>
    </lineage>
</organism>
<dbReference type="InterPro" id="IPR036856">
    <property type="entry name" value="Ald_Oxase/Xan_DH_a/b_sf"/>
</dbReference>
<dbReference type="PANTHER" id="PTHR11908:SF132">
    <property type="entry name" value="ALDEHYDE OXIDASE 1-RELATED"/>
    <property type="match status" value="1"/>
</dbReference>
<keyword evidence="2" id="KW-0560">Oxidoreductase</keyword>
<proteinExistence type="predicted"/>
<accession>A0A931MMJ9</accession>
<dbReference type="Pfam" id="PF20256">
    <property type="entry name" value="MoCoBD_2"/>
    <property type="match status" value="1"/>
</dbReference>
<dbReference type="PANTHER" id="PTHR11908">
    <property type="entry name" value="XANTHINE DEHYDROGENASE"/>
    <property type="match status" value="1"/>
</dbReference>
<gene>
    <name evidence="5" type="ORF">I5E68_16205</name>
</gene>
<keyword evidence="6" id="KW-1185">Reference proteome</keyword>
<dbReference type="SUPFAM" id="SSF54665">
    <property type="entry name" value="CO dehydrogenase molybdoprotein N-domain-like"/>
    <property type="match status" value="1"/>
</dbReference>
<dbReference type="InterPro" id="IPR037165">
    <property type="entry name" value="AldOxase/xan_DH_Mopterin-bd_sf"/>
</dbReference>
<dbReference type="InterPro" id="IPR008274">
    <property type="entry name" value="AldOxase/xan_DH_MoCoBD1"/>
</dbReference>
<dbReference type="InterPro" id="IPR000674">
    <property type="entry name" value="Ald_Oxase/Xan_DH_a/b"/>
</dbReference>
<evidence type="ECO:0000256" key="3">
    <source>
        <dbReference type="SAM" id="MobiDB-lite"/>
    </source>
</evidence>
<reference evidence="5" key="1">
    <citation type="submission" date="2020-11" db="EMBL/GenBank/DDBJ databases">
        <title>Novosphingobium aureum sp. nov., a marine bacterium isolated from sediment of a salt flat.</title>
        <authorList>
            <person name="Yoo Y."/>
            <person name="Kim J.-J."/>
        </authorList>
    </citation>
    <scope>NUCLEOTIDE SEQUENCE</scope>
    <source>
        <strain evidence="5">YJ-S2-02</strain>
    </source>
</reference>
<evidence type="ECO:0000313" key="6">
    <source>
        <dbReference type="Proteomes" id="UP000617634"/>
    </source>
</evidence>
<feature type="region of interest" description="Disordered" evidence="3">
    <location>
        <begin position="781"/>
        <end position="817"/>
    </location>
</feature>
<protein>
    <submittedName>
        <fullName evidence="5">Xanthine dehydrogenase family protein molybdopterin-binding subunit</fullName>
    </submittedName>
</protein>
<name>A0A931MMJ9_9SPHN</name>
<dbReference type="InterPro" id="IPR046867">
    <property type="entry name" value="AldOxase/xan_DH_MoCoBD2"/>
</dbReference>
<feature type="compositionally biased region" description="Polar residues" evidence="3">
    <location>
        <begin position="805"/>
        <end position="816"/>
    </location>
</feature>
<keyword evidence="1" id="KW-0500">Molybdenum</keyword>
<dbReference type="EMBL" id="JADZGI010000003">
    <property type="protein sequence ID" value="MBH0114490.1"/>
    <property type="molecule type" value="Genomic_DNA"/>
</dbReference>
<dbReference type="SUPFAM" id="SSF56003">
    <property type="entry name" value="Molybdenum cofactor-binding domain"/>
    <property type="match status" value="1"/>
</dbReference>
<dbReference type="SMART" id="SM01008">
    <property type="entry name" value="Ald_Xan_dh_C"/>
    <property type="match status" value="1"/>
</dbReference>
<dbReference type="InterPro" id="IPR016208">
    <property type="entry name" value="Ald_Oxase/xanthine_DH-like"/>
</dbReference>
<dbReference type="GO" id="GO:0005506">
    <property type="term" value="F:iron ion binding"/>
    <property type="evidence" value="ECO:0007669"/>
    <property type="project" value="InterPro"/>
</dbReference>
<dbReference type="Gene3D" id="3.90.1170.50">
    <property type="entry name" value="Aldehyde oxidase/xanthine dehydrogenase, a/b hammerhead"/>
    <property type="match status" value="1"/>
</dbReference>
<comment type="caution">
    <text evidence="5">The sequence shown here is derived from an EMBL/GenBank/DDBJ whole genome shotgun (WGS) entry which is preliminary data.</text>
</comment>
<dbReference type="AlphaFoldDB" id="A0A931MMJ9"/>
<evidence type="ECO:0000313" key="5">
    <source>
        <dbReference type="EMBL" id="MBH0114490.1"/>
    </source>
</evidence>
<feature type="domain" description="Aldehyde oxidase/xanthine dehydrogenase a/b hammerhead" evidence="4">
    <location>
        <begin position="34"/>
        <end position="146"/>
    </location>
</feature>
<dbReference type="Proteomes" id="UP000617634">
    <property type="component" value="Unassembled WGS sequence"/>
</dbReference>
<dbReference type="Gene3D" id="3.30.365.10">
    <property type="entry name" value="Aldehyde oxidase/xanthine dehydrogenase, molybdopterin binding domain"/>
    <property type="match status" value="4"/>
</dbReference>
<dbReference type="GO" id="GO:0016491">
    <property type="term" value="F:oxidoreductase activity"/>
    <property type="evidence" value="ECO:0007669"/>
    <property type="project" value="UniProtKB-KW"/>
</dbReference>
<sequence length="910" mass="96475">MNDSPDPLAQRAGSGATRYVGQRVPRKEDARLVTGRGRFVDDVSVPGILHCAFVRSPYACAQIRGIDAEQALALPGVHAVLTQADLAARPLRMLSFFLAPLEIAVTPLADGRVAYAGEPVALVVATSRALAEDAASLVEVDYAPGTPVVRMADAAVAPPIHPDADDNIAAEIGDEIEDDLRAALDAAPHRIAHRVTHARVSQSPMETRGVLAVPEGPEELTLHIACSSPHMVARWLAQALDFPETAIRVFAKDVGGSFGLKNHPWKEECAVVLGALLLGRPLKWIEDRWEALTASCQAREQDMTLTLGYDDAGRLLSSYADYAVNNGAFPQGADANIAVQMFLWSCYHMPAHGFTAKGWFTNTNGLAAYRGPWAMETLIRETALDAIARERGIEPVELRRRNLVRREELPVTSAMGVPVEDISAAECLERLMEEIDLPAFRAEQAQAREQGRYLGLGIAAYVEPTGCAGSIAVCTGEPAHLRIEPGGNVVATLSTHSQGHGTATTMAQLVAEELGVRYEDVTVFEGDNAGAGFSPGATGSRQGVIAGGAVVETSRLLADKVRTLAAHLLNASPEAIRIEQGMVSVEGAPQMSRPLSEIAAVAYGEPDRLPPGMVPGLEVHHRYQPPAMTLTSAAHAAIVEVDADTGMVSIRRWLSVEDCGTVIHPAVVEGQISGGLAQAIGTVLLEEIGHDAQGNSDAATYKDYLLPTIHDVPRFEFVHANRPSASTGGMRGVGEGGAIIGPPTLVNAIADALAPFGEVPVALPLTPTRLMSVIEGRDLAAPRHASEAPPPAPDPARAHEAQASVAETQAAPQTTIEGEWDMVLSTPMGPQEMVMEVACEGVQASGTLSSPEGAMAFAGRYDDGRLLFELKVAKPMKITLKYDLAFAADTVAGTCKMGIFGKAKVRGKRR</sequence>
<evidence type="ECO:0000256" key="1">
    <source>
        <dbReference type="ARBA" id="ARBA00022505"/>
    </source>
</evidence>